<name>A0A1S4ERS9_DIACI</name>
<dbReference type="InterPro" id="IPR023415">
    <property type="entry name" value="LDLR_class-A_CS"/>
</dbReference>
<keyword evidence="7 10" id="KW-1015">Disulfide bond</keyword>
<comment type="subcellular location">
    <subcellularLocation>
        <location evidence="1">Membrane</location>
        <topology evidence="1">Single-pass membrane protein</topology>
    </subcellularLocation>
</comment>
<dbReference type="STRING" id="121845.A0A1S4ERS9"/>
<dbReference type="InterPro" id="IPR036055">
    <property type="entry name" value="LDL_receptor-like_sf"/>
</dbReference>
<dbReference type="InterPro" id="IPR051221">
    <property type="entry name" value="LDLR-related"/>
</dbReference>
<dbReference type="Pfam" id="PF00057">
    <property type="entry name" value="Ldl_recept_a"/>
    <property type="match status" value="1"/>
</dbReference>
<evidence type="ECO:0000256" key="8">
    <source>
        <dbReference type="ARBA" id="ARBA00023170"/>
    </source>
</evidence>
<dbReference type="CDD" id="cd00112">
    <property type="entry name" value="LDLa"/>
    <property type="match status" value="1"/>
</dbReference>
<dbReference type="KEGG" id="dci:108254423"/>
<keyword evidence="5" id="KW-1133">Transmembrane helix</keyword>
<keyword evidence="8" id="KW-0675">Receptor</keyword>
<evidence type="ECO:0000256" key="7">
    <source>
        <dbReference type="ARBA" id="ARBA00023157"/>
    </source>
</evidence>
<protein>
    <submittedName>
        <fullName evidence="12">Low-density lipoprotein receptor class A domain-containing protein 3-like</fullName>
    </submittedName>
</protein>
<evidence type="ECO:0000256" key="10">
    <source>
        <dbReference type="PROSITE-ProRule" id="PRU00124"/>
    </source>
</evidence>
<evidence type="ECO:0000313" key="12">
    <source>
        <dbReference type="RefSeq" id="XP_017304904.2"/>
    </source>
</evidence>
<evidence type="ECO:0000313" key="11">
    <source>
        <dbReference type="Proteomes" id="UP000079169"/>
    </source>
</evidence>
<dbReference type="PANTHER" id="PTHR22722">
    <property type="entry name" value="LOW-DENSITY LIPOPROTEIN RECEPTOR-RELATED PROTEIN 2-RELATED"/>
    <property type="match status" value="1"/>
</dbReference>
<keyword evidence="9" id="KW-0325">Glycoprotein</keyword>
<keyword evidence="2" id="KW-0812">Transmembrane</keyword>
<feature type="non-terminal residue" evidence="12">
    <location>
        <position position="105"/>
    </location>
</feature>
<dbReference type="PROSITE" id="PS50068">
    <property type="entry name" value="LDLRA_2"/>
    <property type="match status" value="1"/>
</dbReference>
<dbReference type="GO" id="GO:0006898">
    <property type="term" value="P:receptor-mediated endocytosis"/>
    <property type="evidence" value="ECO:0007669"/>
    <property type="project" value="TreeGrafter"/>
</dbReference>
<keyword evidence="3" id="KW-0732">Signal</keyword>
<dbReference type="GeneID" id="108254423"/>
<dbReference type="FunFam" id="4.10.400.10:FF:000034">
    <property type="entry name" value="Low-density lipoprotein receptor-related protein 2"/>
    <property type="match status" value="1"/>
</dbReference>
<dbReference type="GO" id="GO:0043235">
    <property type="term" value="C:receptor complex"/>
    <property type="evidence" value="ECO:0007669"/>
    <property type="project" value="TreeGrafter"/>
</dbReference>
<feature type="disulfide bond" evidence="10">
    <location>
        <begin position="23"/>
        <end position="35"/>
    </location>
</feature>
<dbReference type="Gene3D" id="4.10.400.10">
    <property type="entry name" value="Low-density Lipoprotein Receptor"/>
    <property type="match status" value="2"/>
</dbReference>
<accession>A0A1S4ERS9</accession>
<dbReference type="AlphaFoldDB" id="A0A1S4ERS9"/>
<evidence type="ECO:0000256" key="2">
    <source>
        <dbReference type="ARBA" id="ARBA00022692"/>
    </source>
</evidence>
<dbReference type="RefSeq" id="XP_017304904.2">
    <property type="nucleotide sequence ID" value="XM_017449415.2"/>
</dbReference>
<dbReference type="PANTHER" id="PTHR22722:SF14">
    <property type="entry name" value="MEGALIN, ISOFORM A"/>
    <property type="match status" value="1"/>
</dbReference>
<dbReference type="GO" id="GO:0042562">
    <property type="term" value="F:hormone binding"/>
    <property type="evidence" value="ECO:0007669"/>
    <property type="project" value="TreeGrafter"/>
</dbReference>
<evidence type="ECO:0000256" key="1">
    <source>
        <dbReference type="ARBA" id="ARBA00004167"/>
    </source>
</evidence>
<evidence type="ECO:0000256" key="5">
    <source>
        <dbReference type="ARBA" id="ARBA00022989"/>
    </source>
</evidence>
<sequence length="105" mass="11520">MCDGIDNCGDNSDESHCPSIKLCSEANFKCANGNCIKKELECDQYNDCGDNSDEEGCDSPLCKFRTCSQICIEKKISNTEKTFSCHCAEGYHMVHGKNKTSSCVA</sequence>
<reference evidence="12" key="1">
    <citation type="submission" date="2025-08" db="UniProtKB">
        <authorList>
            <consortium name="RefSeq"/>
        </authorList>
    </citation>
    <scope>IDENTIFICATION</scope>
</reference>
<dbReference type="GO" id="GO:0016324">
    <property type="term" value="C:apical plasma membrane"/>
    <property type="evidence" value="ECO:0007669"/>
    <property type="project" value="TreeGrafter"/>
</dbReference>
<dbReference type="Proteomes" id="UP000079169">
    <property type="component" value="Unplaced"/>
</dbReference>
<evidence type="ECO:0000256" key="6">
    <source>
        <dbReference type="ARBA" id="ARBA00023136"/>
    </source>
</evidence>
<dbReference type="PaxDb" id="121845-A0A1S4ERS9"/>
<dbReference type="PROSITE" id="PS01209">
    <property type="entry name" value="LDLRA_1"/>
    <property type="match status" value="1"/>
</dbReference>
<dbReference type="InterPro" id="IPR002172">
    <property type="entry name" value="LDrepeatLR_classA_rpt"/>
</dbReference>
<feature type="disulfide bond" evidence="10">
    <location>
        <begin position="30"/>
        <end position="48"/>
    </location>
</feature>
<gene>
    <name evidence="12" type="primary">LOC108254423</name>
</gene>
<dbReference type="SMART" id="SM00192">
    <property type="entry name" value="LDLa"/>
    <property type="match status" value="1"/>
</dbReference>
<evidence type="ECO:0000256" key="4">
    <source>
        <dbReference type="ARBA" id="ARBA00022737"/>
    </source>
</evidence>
<dbReference type="SUPFAM" id="SSF57424">
    <property type="entry name" value="LDL receptor-like module"/>
    <property type="match status" value="1"/>
</dbReference>
<keyword evidence="11" id="KW-1185">Reference proteome</keyword>
<keyword evidence="4" id="KW-0677">Repeat</keyword>
<organism evidence="11 12">
    <name type="scientific">Diaphorina citri</name>
    <name type="common">Asian citrus psyllid</name>
    <dbReference type="NCBI Taxonomy" id="121845"/>
    <lineage>
        <taxon>Eukaryota</taxon>
        <taxon>Metazoa</taxon>
        <taxon>Ecdysozoa</taxon>
        <taxon>Arthropoda</taxon>
        <taxon>Hexapoda</taxon>
        <taxon>Insecta</taxon>
        <taxon>Pterygota</taxon>
        <taxon>Neoptera</taxon>
        <taxon>Paraneoptera</taxon>
        <taxon>Hemiptera</taxon>
        <taxon>Sternorrhyncha</taxon>
        <taxon>Psylloidea</taxon>
        <taxon>Psyllidae</taxon>
        <taxon>Diaphorininae</taxon>
        <taxon>Diaphorina</taxon>
    </lineage>
</organism>
<keyword evidence="6" id="KW-0472">Membrane</keyword>
<proteinExistence type="predicted"/>
<evidence type="ECO:0000256" key="3">
    <source>
        <dbReference type="ARBA" id="ARBA00022729"/>
    </source>
</evidence>
<evidence type="ECO:0000256" key="9">
    <source>
        <dbReference type="ARBA" id="ARBA00023180"/>
    </source>
</evidence>
<feature type="disulfide bond" evidence="10">
    <location>
        <begin position="42"/>
        <end position="57"/>
    </location>
</feature>